<dbReference type="Pfam" id="PF00441">
    <property type="entry name" value="Acyl-CoA_dh_1"/>
    <property type="match status" value="1"/>
</dbReference>
<dbReference type="Gene3D" id="2.40.110.10">
    <property type="entry name" value="Butyryl-CoA Dehydrogenase, subunit A, domain 2"/>
    <property type="match status" value="1"/>
</dbReference>
<accession>T1B1Z6</accession>
<dbReference type="InterPro" id="IPR046373">
    <property type="entry name" value="Acyl-CoA_Oxase/DH_mid-dom_sf"/>
</dbReference>
<reference evidence="5" key="1">
    <citation type="submission" date="2013-08" db="EMBL/GenBank/DDBJ databases">
        <authorList>
            <person name="Mendez C."/>
            <person name="Richter M."/>
            <person name="Ferrer M."/>
            <person name="Sanchez J."/>
        </authorList>
    </citation>
    <scope>NUCLEOTIDE SEQUENCE</scope>
</reference>
<name>T1B1Z6_9ZZZZ</name>
<dbReference type="GO" id="GO:0006552">
    <property type="term" value="P:L-leucine catabolic process"/>
    <property type="evidence" value="ECO:0007669"/>
    <property type="project" value="TreeGrafter"/>
</dbReference>
<sequence length="159" mass="17742">MLVYARTGDSYTAFVVLNSDKGVSKGKKFSKMGMRGSPTGEIYFDNVELPEDRVLGKYGDGKNIILSGLNAERVILSFIFIGLSRNAIEASLKYAIERKQFGKSISEFELVEEKLANMYTRYEASKLLCEKALRAIQHDRMNAIDSAASILFTAESAEY</sequence>
<dbReference type="InterPro" id="IPR009075">
    <property type="entry name" value="AcylCo_DH/oxidase_C"/>
</dbReference>
<comment type="similarity">
    <text evidence="1">Belongs to the acyl-CoA dehydrogenase family.</text>
</comment>
<keyword evidence="2" id="KW-0285">Flavoprotein</keyword>
<dbReference type="GO" id="GO:0003995">
    <property type="term" value="F:acyl-CoA dehydrogenase activity"/>
    <property type="evidence" value="ECO:0007669"/>
    <property type="project" value="TreeGrafter"/>
</dbReference>
<dbReference type="SUPFAM" id="SSF56645">
    <property type="entry name" value="Acyl-CoA dehydrogenase NM domain-like"/>
    <property type="match status" value="1"/>
</dbReference>
<evidence type="ECO:0000259" key="4">
    <source>
        <dbReference type="Pfam" id="PF00441"/>
    </source>
</evidence>
<feature type="non-terminal residue" evidence="5">
    <location>
        <position position="159"/>
    </location>
</feature>
<gene>
    <name evidence="5" type="ORF">B1B_06811</name>
</gene>
<protein>
    <submittedName>
        <fullName evidence="5">Isovaleryl-CoA dehydrogenase</fullName>
    </submittedName>
</protein>
<dbReference type="Gene3D" id="1.20.140.10">
    <property type="entry name" value="Butyryl-CoA Dehydrogenase, subunit A, domain 3"/>
    <property type="match status" value="1"/>
</dbReference>
<feature type="domain" description="Acyl-CoA dehydrogenase/oxidase C-terminal" evidence="4">
    <location>
        <begin position="59"/>
        <end position="158"/>
    </location>
</feature>
<dbReference type="InterPro" id="IPR036250">
    <property type="entry name" value="AcylCo_DH-like_C"/>
</dbReference>
<dbReference type="SUPFAM" id="SSF47203">
    <property type="entry name" value="Acyl-CoA dehydrogenase C-terminal domain-like"/>
    <property type="match status" value="1"/>
</dbReference>
<dbReference type="AlphaFoldDB" id="T1B1Z6"/>
<proteinExistence type="inferred from homology"/>
<evidence type="ECO:0000256" key="1">
    <source>
        <dbReference type="ARBA" id="ARBA00009347"/>
    </source>
</evidence>
<comment type="caution">
    <text evidence="5">The sequence shown here is derived from an EMBL/GenBank/DDBJ whole genome shotgun (WGS) entry which is preliminary data.</text>
</comment>
<evidence type="ECO:0000313" key="5">
    <source>
        <dbReference type="EMBL" id="EQD63877.1"/>
    </source>
</evidence>
<keyword evidence="3" id="KW-0274">FAD</keyword>
<evidence type="ECO:0000256" key="3">
    <source>
        <dbReference type="ARBA" id="ARBA00022827"/>
    </source>
</evidence>
<organism evidence="5">
    <name type="scientific">mine drainage metagenome</name>
    <dbReference type="NCBI Taxonomy" id="410659"/>
    <lineage>
        <taxon>unclassified sequences</taxon>
        <taxon>metagenomes</taxon>
        <taxon>ecological metagenomes</taxon>
    </lineage>
</organism>
<reference evidence="5" key="2">
    <citation type="journal article" date="2014" name="ISME J.">
        <title>Microbial stratification in low pH oxic and suboxic macroscopic growths along an acid mine drainage.</title>
        <authorList>
            <person name="Mendez-Garcia C."/>
            <person name="Mesa V."/>
            <person name="Sprenger R.R."/>
            <person name="Richter M."/>
            <person name="Diez M.S."/>
            <person name="Solano J."/>
            <person name="Bargiela R."/>
            <person name="Golyshina O.V."/>
            <person name="Manteca A."/>
            <person name="Ramos J.L."/>
            <person name="Gallego J.R."/>
            <person name="Llorente I."/>
            <person name="Martins Dos Santos V.A."/>
            <person name="Jensen O.N."/>
            <person name="Pelaez A.I."/>
            <person name="Sanchez J."/>
            <person name="Ferrer M."/>
        </authorList>
    </citation>
    <scope>NUCLEOTIDE SEQUENCE</scope>
</reference>
<dbReference type="InterPro" id="IPR009100">
    <property type="entry name" value="AcylCoA_DH/oxidase_NM_dom_sf"/>
</dbReference>
<dbReference type="EMBL" id="AUZY01004327">
    <property type="protein sequence ID" value="EQD63877.1"/>
    <property type="molecule type" value="Genomic_DNA"/>
</dbReference>
<dbReference type="PANTHER" id="PTHR43884:SF12">
    <property type="entry name" value="ISOVALERYL-COA DEHYDROGENASE, MITOCHONDRIAL-RELATED"/>
    <property type="match status" value="1"/>
</dbReference>
<dbReference type="PANTHER" id="PTHR43884">
    <property type="entry name" value="ACYL-COA DEHYDROGENASE"/>
    <property type="match status" value="1"/>
</dbReference>
<evidence type="ECO:0000256" key="2">
    <source>
        <dbReference type="ARBA" id="ARBA00022630"/>
    </source>
</evidence>